<dbReference type="Proteomes" id="UP001600894">
    <property type="component" value="Unassembled WGS sequence"/>
</dbReference>
<dbReference type="RefSeq" id="WP_176254697.1">
    <property type="nucleotide sequence ID" value="NZ_BAABXL010000001.1"/>
</dbReference>
<organism evidence="1 2">
    <name type="scientific">Enterocloster alcoholdehydrogenati</name>
    <dbReference type="NCBI Taxonomy" id="2547410"/>
    <lineage>
        <taxon>Bacteria</taxon>
        <taxon>Bacillati</taxon>
        <taxon>Bacillota</taxon>
        <taxon>Clostridia</taxon>
        <taxon>Lachnospirales</taxon>
        <taxon>Lachnospiraceae</taxon>
        <taxon>Enterocloster</taxon>
    </lineage>
</organism>
<proteinExistence type="predicted"/>
<evidence type="ECO:0000313" key="2">
    <source>
        <dbReference type="Proteomes" id="UP001600894"/>
    </source>
</evidence>
<gene>
    <name evidence="1" type="ORF">F130042H8_12820</name>
</gene>
<dbReference type="Pfam" id="PF19842">
    <property type="entry name" value="YqeC"/>
    <property type="match status" value="1"/>
</dbReference>
<dbReference type="NCBIfam" id="TIGR03172">
    <property type="entry name" value="selenium cofactor biosynthesis protein YqeC"/>
    <property type="match status" value="1"/>
</dbReference>
<comment type="caution">
    <text evidence="1">The sequence shown here is derived from an EMBL/GenBank/DDBJ whole genome shotgun (WGS) entry which is preliminary data.</text>
</comment>
<dbReference type="EMBL" id="BAABXL010000001">
    <property type="protein sequence ID" value="GAA6268222.1"/>
    <property type="molecule type" value="Genomic_DNA"/>
</dbReference>
<evidence type="ECO:0008006" key="3">
    <source>
        <dbReference type="Google" id="ProtNLM"/>
    </source>
</evidence>
<name>A0ABQ0AW62_9FIRM</name>
<evidence type="ECO:0000313" key="1">
    <source>
        <dbReference type="EMBL" id="GAA6268222.1"/>
    </source>
</evidence>
<accession>A0ABQ0AW62</accession>
<sequence>MDVYHYERIRAEAGAWGEFEQKRWTGAESLWEALELDAVLGRKAPFVAAFTGGGGKTSLIRRLAWEGRQQGLRVLVIPTTHMAVPERFAVLEDSLRALDDMIKNNKIAVTGKLEEKTPGRKKISFWGWEFYHQAIELADLILTEADGARCLPLKAPGPDEPVIPPDTNLILSICGLKALGKKGEEVCFRREPSREILNRFGRPSLKSEMPWIVETEDMACLMKYGYVTPLKNAFPNARVVPVCSQADSEKIRRAGENIIEQTGAAEGLVTGNLQEESSFTLF</sequence>
<dbReference type="InterPro" id="IPR017587">
    <property type="entry name" value="YqeC"/>
</dbReference>
<keyword evidence="2" id="KW-1185">Reference proteome</keyword>
<reference evidence="1 2" key="1">
    <citation type="submission" date="2024-04" db="EMBL/GenBank/DDBJ databases">
        <title>Defined microbial consortia suppress multidrug-resistant proinflammatory Enterobacteriaceae via ecological control.</title>
        <authorList>
            <person name="Furuichi M."/>
            <person name="Kawaguchi T."/>
            <person name="Pust M."/>
            <person name="Yasuma K."/>
            <person name="Plichta D."/>
            <person name="Hasegawa N."/>
            <person name="Ohya T."/>
            <person name="Bhattarai S."/>
            <person name="Sasajima S."/>
            <person name="Aoto Y."/>
            <person name="Tuganbaev T."/>
            <person name="Yaginuma M."/>
            <person name="Ueda M."/>
            <person name="Okahashi N."/>
            <person name="Amafuji K."/>
            <person name="Kiridooshi Y."/>
            <person name="Sugita K."/>
            <person name="Strazar M."/>
            <person name="Skelly A."/>
            <person name="Suda W."/>
            <person name="Hattori M."/>
            <person name="Nakamoto N."/>
            <person name="Caballero S."/>
            <person name="Norman J."/>
            <person name="Olle B."/>
            <person name="Tanoue T."/>
            <person name="Arita M."/>
            <person name="Bucci V."/>
            <person name="Atarashi K."/>
            <person name="Xavier R."/>
            <person name="Honda K."/>
        </authorList>
    </citation>
    <scope>NUCLEOTIDE SEQUENCE [LARGE SCALE GENOMIC DNA]</scope>
    <source>
        <strain evidence="2">f13</strain>
    </source>
</reference>
<protein>
    <recommendedName>
        <fullName evidence="3">Selenium-dependent hydroxylase accessory protein YqeC</fullName>
    </recommendedName>
</protein>